<accession>A0A2T5IVJ1</accession>
<keyword evidence="3" id="KW-1185">Reference proteome</keyword>
<sequence>MNILSSVVRFSSAVLIGSWLTVSHAANYDDAVLAFENRDYASALALVLPLAEQQDIDAMTLLGRVYDEGFNKPNEAFPWFKKAAEQGNAQAQLELAELYDAGEGVAQNTEQAIEWYEKAAAQGHDEAQLALAIHHQEDLDDNKTALTLYLKAAQQGNATAQYRLGLLYLGDTGISTDKLKAWLYFSLAAHKVPEAAQAKDVLELEMSNAQLLQAQMVLKQWQSSR</sequence>
<dbReference type="Proteomes" id="UP000244223">
    <property type="component" value="Unassembled WGS sequence"/>
</dbReference>
<dbReference type="Gene3D" id="1.25.40.10">
    <property type="entry name" value="Tetratricopeptide repeat domain"/>
    <property type="match status" value="1"/>
</dbReference>
<dbReference type="OrthoDB" id="2243049at2"/>
<dbReference type="SMART" id="SM00671">
    <property type="entry name" value="SEL1"/>
    <property type="match status" value="4"/>
</dbReference>
<evidence type="ECO:0000256" key="1">
    <source>
        <dbReference type="SAM" id="SignalP"/>
    </source>
</evidence>
<comment type="caution">
    <text evidence="2">The sequence shown here is derived from an EMBL/GenBank/DDBJ whole genome shotgun (WGS) entry which is preliminary data.</text>
</comment>
<dbReference type="InterPro" id="IPR006597">
    <property type="entry name" value="Sel1-like"/>
</dbReference>
<dbReference type="InterPro" id="IPR011990">
    <property type="entry name" value="TPR-like_helical_dom_sf"/>
</dbReference>
<organism evidence="2 3">
    <name type="scientific">Agitococcus lubricus</name>
    <dbReference type="NCBI Taxonomy" id="1077255"/>
    <lineage>
        <taxon>Bacteria</taxon>
        <taxon>Pseudomonadati</taxon>
        <taxon>Pseudomonadota</taxon>
        <taxon>Gammaproteobacteria</taxon>
        <taxon>Moraxellales</taxon>
        <taxon>Moraxellaceae</taxon>
        <taxon>Agitococcus</taxon>
    </lineage>
</organism>
<feature type="chain" id="PRO_5015507417" description="TPR repeat protein" evidence="1">
    <location>
        <begin position="26"/>
        <end position="225"/>
    </location>
</feature>
<reference evidence="2 3" key="1">
    <citation type="submission" date="2018-04" db="EMBL/GenBank/DDBJ databases">
        <title>Genomic Encyclopedia of Archaeal and Bacterial Type Strains, Phase II (KMG-II): from individual species to whole genera.</title>
        <authorList>
            <person name="Goeker M."/>
        </authorList>
    </citation>
    <scope>NUCLEOTIDE SEQUENCE [LARGE SCALE GENOMIC DNA]</scope>
    <source>
        <strain evidence="2 3">DSM 5822</strain>
    </source>
</reference>
<name>A0A2T5IVJ1_9GAMM</name>
<dbReference type="RefSeq" id="WP_107866648.1">
    <property type="nucleotide sequence ID" value="NZ_QAON01000016.1"/>
</dbReference>
<keyword evidence="1" id="KW-0732">Signal</keyword>
<evidence type="ECO:0008006" key="4">
    <source>
        <dbReference type="Google" id="ProtNLM"/>
    </source>
</evidence>
<dbReference type="AlphaFoldDB" id="A0A2T5IVJ1"/>
<dbReference type="PANTHER" id="PTHR11102:SF160">
    <property type="entry name" value="ERAD-ASSOCIATED E3 UBIQUITIN-PROTEIN LIGASE COMPONENT HRD3"/>
    <property type="match status" value="1"/>
</dbReference>
<dbReference type="EMBL" id="QAON01000016">
    <property type="protein sequence ID" value="PTQ87883.1"/>
    <property type="molecule type" value="Genomic_DNA"/>
</dbReference>
<proteinExistence type="predicted"/>
<evidence type="ECO:0000313" key="2">
    <source>
        <dbReference type="EMBL" id="PTQ87883.1"/>
    </source>
</evidence>
<feature type="signal peptide" evidence="1">
    <location>
        <begin position="1"/>
        <end position="25"/>
    </location>
</feature>
<dbReference type="Pfam" id="PF08238">
    <property type="entry name" value="Sel1"/>
    <property type="match status" value="4"/>
</dbReference>
<dbReference type="PANTHER" id="PTHR11102">
    <property type="entry name" value="SEL-1-LIKE PROTEIN"/>
    <property type="match status" value="1"/>
</dbReference>
<evidence type="ECO:0000313" key="3">
    <source>
        <dbReference type="Proteomes" id="UP000244223"/>
    </source>
</evidence>
<protein>
    <recommendedName>
        <fullName evidence="4">TPR repeat protein</fullName>
    </recommendedName>
</protein>
<dbReference type="InterPro" id="IPR050767">
    <property type="entry name" value="Sel1_AlgK"/>
</dbReference>
<dbReference type="SUPFAM" id="SSF81901">
    <property type="entry name" value="HCP-like"/>
    <property type="match status" value="1"/>
</dbReference>
<gene>
    <name evidence="2" type="ORF">C8N29_11649</name>
</gene>